<gene>
    <name evidence="5" type="ORF">DFR50_11015</name>
</gene>
<proteinExistence type="inferred from homology"/>
<dbReference type="InterPro" id="IPR036291">
    <property type="entry name" value="NAD(P)-bd_dom_sf"/>
</dbReference>
<dbReference type="Proteomes" id="UP000253529">
    <property type="component" value="Unassembled WGS sequence"/>
</dbReference>
<keyword evidence="3" id="KW-1133">Transmembrane helix</keyword>
<dbReference type="Gene3D" id="3.40.50.720">
    <property type="entry name" value="NAD(P)-binding Rossmann-like Domain"/>
    <property type="match status" value="1"/>
</dbReference>
<dbReference type="EMBL" id="QNRK01000010">
    <property type="protein sequence ID" value="RBP13992.1"/>
    <property type="molecule type" value="Genomic_DNA"/>
</dbReference>
<dbReference type="RefSeq" id="WP_113889141.1">
    <property type="nucleotide sequence ID" value="NZ_QNRK01000010.1"/>
</dbReference>
<keyword evidence="3" id="KW-0472">Membrane</keyword>
<dbReference type="AlphaFoldDB" id="A0A366FH38"/>
<evidence type="ECO:0000256" key="2">
    <source>
        <dbReference type="ARBA" id="ARBA00023002"/>
    </source>
</evidence>
<keyword evidence="3" id="KW-0812">Transmembrane</keyword>
<evidence type="ECO:0000259" key="4">
    <source>
        <dbReference type="SMART" id="SM00822"/>
    </source>
</evidence>
<dbReference type="OrthoDB" id="9793325at2"/>
<dbReference type="PANTHER" id="PTHR43639">
    <property type="entry name" value="OXIDOREDUCTASE, SHORT-CHAIN DEHYDROGENASE/REDUCTASE FAMILY (AFU_ORTHOLOGUE AFUA_5G02870)"/>
    <property type="match status" value="1"/>
</dbReference>
<keyword evidence="2" id="KW-0560">Oxidoreductase</keyword>
<organism evidence="5 6">
    <name type="scientific">Roseiarcus fermentans</name>
    <dbReference type="NCBI Taxonomy" id="1473586"/>
    <lineage>
        <taxon>Bacteria</taxon>
        <taxon>Pseudomonadati</taxon>
        <taxon>Pseudomonadota</taxon>
        <taxon>Alphaproteobacteria</taxon>
        <taxon>Hyphomicrobiales</taxon>
        <taxon>Roseiarcaceae</taxon>
        <taxon>Roseiarcus</taxon>
    </lineage>
</organism>
<sequence>MKLEGKVALVTGGSQGIGEAIAKRFAAEGAAVVVVASSDSTKAAAVVGTLPGGAERHMAAACDVRDADAVKALVESAIRRFDRIDTLVNSAGVFYPTPAGATSAADADRMIGINLAGVWNLVNAATPGMKARRSGQIITIASVAGVMGIGGYALYCGVKAAIIMMTRALAIELAPSGVRVNCIAPGNTATPMNEDIRTKPELKPFLDAMTARTPSGRTYSEPEDMAAIAAFLASDEARAMHGAVVLADEGFSAGI</sequence>
<keyword evidence="6" id="KW-1185">Reference proteome</keyword>
<comment type="similarity">
    <text evidence="1">Belongs to the short-chain dehydrogenases/reductases (SDR) family.</text>
</comment>
<evidence type="ECO:0000313" key="6">
    <source>
        <dbReference type="Proteomes" id="UP000253529"/>
    </source>
</evidence>
<evidence type="ECO:0000313" key="5">
    <source>
        <dbReference type="EMBL" id="RBP13992.1"/>
    </source>
</evidence>
<feature type="transmembrane region" description="Helical" evidence="3">
    <location>
        <begin position="137"/>
        <end position="155"/>
    </location>
</feature>
<dbReference type="PANTHER" id="PTHR43639:SF1">
    <property type="entry name" value="SHORT-CHAIN DEHYDROGENASE_REDUCTASE FAMILY PROTEIN"/>
    <property type="match status" value="1"/>
</dbReference>
<dbReference type="SUPFAM" id="SSF51735">
    <property type="entry name" value="NAD(P)-binding Rossmann-fold domains"/>
    <property type="match status" value="1"/>
</dbReference>
<dbReference type="PRINTS" id="PR00081">
    <property type="entry name" value="GDHRDH"/>
</dbReference>
<protein>
    <submittedName>
        <fullName evidence="5">3-oxoacyl-[acyl-carrier protein] reductase</fullName>
    </submittedName>
</protein>
<dbReference type="InterPro" id="IPR057326">
    <property type="entry name" value="KR_dom"/>
</dbReference>
<feature type="domain" description="Ketoreductase" evidence="4">
    <location>
        <begin position="6"/>
        <end position="186"/>
    </location>
</feature>
<reference evidence="5 6" key="1">
    <citation type="submission" date="2018-06" db="EMBL/GenBank/DDBJ databases">
        <title>Genomic Encyclopedia of Type Strains, Phase IV (KMG-IV): sequencing the most valuable type-strain genomes for metagenomic binning, comparative biology and taxonomic classification.</title>
        <authorList>
            <person name="Goeker M."/>
        </authorList>
    </citation>
    <scope>NUCLEOTIDE SEQUENCE [LARGE SCALE GENOMIC DNA]</scope>
    <source>
        <strain evidence="5 6">DSM 24875</strain>
    </source>
</reference>
<dbReference type="PRINTS" id="PR00080">
    <property type="entry name" value="SDRFAMILY"/>
</dbReference>
<name>A0A366FH38_9HYPH</name>
<dbReference type="Pfam" id="PF13561">
    <property type="entry name" value="adh_short_C2"/>
    <property type="match status" value="1"/>
</dbReference>
<comment type="caution">
    <text evidence="5">The sequence shown here is derived from an EMBL/GenBank/DDBJ whole genome shotgun (WGS) entry which is preliminary data.</text>
</comment>
<evidence type="ECO:0000256" key="3">
    <source>
        <dbReference type="SAM" id="Phobius"/>
    </source>
</evidence>
<dbReference type="SMART" id="SM00822">
    <property type="entry name" value="PKS_KR"/>
    <property type="match status" value="1"/>
</dbReference>
<accession>A0A366FH38</accession>
<dbReference type="InterPro" id="IPR002347">
    <property type="entry name" value="SDR_fam"/>
</dbReference>
<dbReference type="GO" id="GO:0016491">
    <property type="term" value="F:oxidoreductase activity"/>
    <property type="evidence" value="ECO:0007669"/>
    <property type="project" value="UniProtKB-KW"/>
</dbReference>
<dbReference type="CDD" id="cd05233">
    <property type="entry name" value="SDR_c"/>
    <property type="match status" value="1"/>
</dbReference>
<evidence type="ECO:0000256" key="1">
    <source>
        <dbReference type="ARBA" id="ARBA00006484"/>
    </source>
</evidence>
<dbReference type="FunFam" id="3.40.50.720:FF:000084">
    <property type="entry name" value="Short-chain dehydrogenase reductase"/>
    <property type="match status" value="1"/>
</dbReference>